<reference evidence="2" key="1">
    <citation type="journal article" date="2022" name="Mol. Ecol. Resour.">
        <title>The genomes of chicory, endive, great burdock and yacon provide insights into Asteraceae palaeo-polyploidization history and plant inulin production.</title>
        <authorList>
            <person name="Fan W."/>
            <person name="Wang S."/>
            <person name="Wang H."/>
            <person name="Wang A."/>
            <person name="Jiang F."/>
            <person name="Liu H."/>
            <person name="Zhao H."/>
            <person name="Xu D."/>
            <person name="Zhang Y."/>
        </authorList>
    </citation>
    <scope>NUCLEOTIDE SEQUENCE [LARGE SCALE GENOMIC DNA]</scope>
    <source>
        <strain evidence="2">cv. Yunnan</strain>
    </source>
</reference>
<name>A0ACB9IAR1_9ASTR</name>
<evidence type="ECO:0000313" key="1">
    <source>
        <dbReference type="EMBL" id="KAI3804581.1"/>
    </source>
</evidence>
<keyword evidence="2" id="KW-1185">Reference proteome</keyword>
<dbReference type="Proteomes" id="UP001056120">
    <property type="component" value="Linkage Group LG09"/>
</dbReference>
<evidence type="ECO:0000313" key="2">
    <source>
        <dbReference type="Proteomes" id="UP001056120"/>
    </source>
</evidence>
<reference evidence="1 2" key="2">
    <citation type="journal article" date="2022" name="Mol. Ecol. Resour.">
        <title>The genomes of chicory, endive, great burdock and yacon provide insights into Asteraceae paleo-polyploidization history and plant inulin production.</title>
        <authorList>
            <person name="Fan W."/>
            <person name="Wang S."/>
            <person name="Wang H."/>
            <person name="Wang A."/>
            <person name="Jiang F."/>
            <person name="Liu H."/>
            <person name="Zhao H."/>
            <person name="Xu D."/>
            <person name="Zhang Y."/>
        </authorList>
    </citation>
    <scope>NUCLEOTIDE SEQUENCE [LARGE SCALE GENOMIC DNA]</scope>
    <source>
        <strain evidence="2">cv. Yunnan</strain>
        <tissue evidence="1">Leaves</tissue>
    </source>
</reference>
<protein>
    <submittedName>
        <fullName evidence="1">Uncharacterized protein</fullName>
    </submittedName>
</protein>
<gene>
    <name evidence="1" type="ORF">L1987_26236</name>
</gene>
<comment type="caution">
    <text evidence="1">The sequence shown here is derived from an EMBL/GenBank/DDBJ whole genome shotgun (WGS) entry which is preliminary data.</text>
</comment>
<sequence>MRSETSTRSWNNPQYLTTSVRTISPTVPLASCHPFSDPKLTILSLSLSLSHHHHPFSFLFLHSLKSRFFFLSLWFTPSCLLNRRSTKIWVINQSRTPSQTRI</sequence>
<organism evidence="1 2">
    <name type="scientific">Smallanthus sonchifolius</name>
    <dbReference type="NCBI Taxonomy" id="185202"/>
    <lineage>
        <taxon>Eukaryota</taxon>
        <taxon>Viridiplantae</taxon>
        <taxon>Streptophyta</taxon>
        <taxon>Embryophyta</taxon>
        <taxon>Tracheophyta</taxon>
        <taxon>Spermatophyta</taxon>
        <taxon>Magnoliopsida</taxon>
        <taxon>eudicotyledons</taxon>
        <taxon>Gunneridae</taxon>
        <taxon>Pentapetalae</taxon>
        <taxon>asterids</taxon>
        <taxon>campanulids</taxon>
        <taxon>Asterales</taxon>
        <taxon>Asteraceae</taxon>
        <taxon>Asteroideae</taxon>
        <taxon>Heliantheae alliance</taxon>
        <taxon>Millerieae</taxon>
        <taxon>Smallanthus</taxon>
    </lineage>
</organism>
<accession>A0ACB9IAR1</accession>
<proteinExistence type="predicted"/>
<dbReference type="EMBL" id="CM042026">
    <property type="protein sequence ID" value="KAI3804581.1"/>
    <property type="molecule type" value="Genomic_DNA"/>
</dbReference>